<evidence type="ECO:0000256" key="1">
    <source>
        <dbReference type="ARBA" id="ARBA00010541"/>
    </source>
</evidence>
<dbReference type="Gene3D" id="2.30.42.10">
    <property type="match status" value="1"/>
</dbReference>
<evidence type="ECO:0000313" key="8">
    <source>
        <dbReference type="Proteomes" id="UP000631576"/>
    </source>
</evidence>
<evidence type="ECO:0000256" key="3">
    <source>
        <dbReference type="ARBA" id="ARBA00022801"/>
    </source>
</evidence>
<feature type="domain" description="PDZ" evidence="6">
    <location>
        <begin position="344"/>
        <end position="405"/>
    </location>
</feature>
<dbReference type="Proteomes" id="UP000631576">
    <property type="component" value="Unassembled WGS sequence"/>
</dbReference>
<accession>A0ABR7G3W7</accession>
<feature type="region of interest" description="Disordered" evidence="4">
    <location>
        <begin position="94"/>
        <end position="115"/>
    </location>
</feature>
<dbReference type="InterPro" id="IPR001478">
    <property type="entry name" value="PDZ"/>
</dbReference>
<dbReference type="PANTHER" id="PTHR22939:SF129">
    <property type="entry name" value="SERINE PROTEASE HTRA2, MITOCHONDRIAL"/>
    <property type="match status" value="1"/>
</dbReference>
<evidence type="ECO:0000256" key="2">
    <source>
        <dbReference type="ARBA" id="ARBA00022670"/>
    </source>
</evidence>
<evidence type="ECO:0000256" key="4">
    <source>
        <dbReference type="SAM" id="MobiDB-lite"/>
    </source>
</evidence>
<gene>
    <name evidence="7" type="ORF">H8S40_00780</name>
</gene>
<dbReference type="PANTHER" id="PTHR22939">
    <property type="entry name" value="SERINE PROTEASE FAMILY S1C HTRA-RELATED"/>
    <property type="match status" value="1"/>
</dbReference>
<dbReference type="EMBL" id="JACOPE010000001">
    <property type="protein sequence ID" value="MBC5682136.1"/>
    <property type="molecule type" value="Genomic_DNA"/>
</dbReference>
<name>A0ABR7G3W7_9FIRM</name>
<organism evidence="7 8">
    <name type="scientific">Ruminococcus hominis</name>
    <dbReference type="NCBI Taxonomy" id="2763065"/>
    <lineage>
        <taxon>Bacteria</taxon>
        <taxon>Bacillati</taxon>
        <taxon>Bacillota</taxon>
        <taxon>Clostridia</taxon>
        <taxon>Eubacteriales</taxon>
        <taxon>Oscillospiraceae</taxon>
        <taxon>Ruminococcus</taxon>
    </lineage>
</organism>
<dbReference type="Pfam" id="PF13180">
    <property type="entry name" value="PDZ_2"/>
    <property type="match status" value="1"/>
</dbReference>
<keyword evidence="2 7" id="KW-0645">Protease</keyword>
<feature type="compositionally biased region" description="Acidic residues" evidence="4">
    <location>
        <begin position="94"/>
        <end position="110"/>
    </location>
</feature>
<keyword evidence="5" id="KW-0812">Transmembrane</keyword>
<keyword evidence="3" id="KW-0378">Hydrolase</keyword>
<dbReference type="GO" id="GO:0006508">
    <property type="term" value="P:proteolysis"/>
    <property type="evidence" value="ECO:0007669"/>
    <property type="project" value="UniProtKB-KW"/>
</dbReference>
<keyword evidence="8" id="KW-1185">Reference proteome</keyword>
<dbReference type="InterPro" id="IPR009003">
    <property type="entry name" value="Peptidase_S1_PA"/>
</dbReference>
<protein>
    <submittedName>
        <fullName evidence="7">Serine protease</fullName>
    </submittedName>
</protein>
<evidence type="ECO:0000259" key="6">
    <source>
        <dbReference type="PROSITE" id="PS50106"/>
    </source>
</evidence>
<proteinExistence type="inferred from homology"/>
<evidence type="ECO:0000313" key="7">
    <source>
        <dbReference type="EMBL" id="MBC5682136.1"/>
    </source>
</evidence>
<keyword evidence="5" id="KW-0472">Membrane</keyword>
<dbReference type="SUPFAM" id="SSF50494">
    <property type="entry name" value="Trypsin-like serine proteases"/>
    <property type="match status" value="1"/>
</dbReference>
<reference evidence="7 8" key="1">
    <citation type="submission" date="2020-08" db="EMBL/GenBank/DDBJ databases">
        <title>Genome public.</title>
        <authorList>
            <person name="Liu C."/>
            <person name="Sun Q."/>
        </authorList>
    </citation>
    <scope>NUCLEOTIDE SEQUENCE [LARGE SCALE GENOMIC DNA]</scope>
    <source>
        <strain evidence="7 8">NSJ-13</strain>
    </source>
</reference>
<dbReference type="PRINTS" id="PR00834">
    <property type="entry name" value="PROTEASES2C"/>
</dbReference>
<sequence length="438" mass="47928">MSKEQKEKNSDNSSADEKKDTRKSQKEAGENFSFLQETVKTKKKSGKSRVMQYIRNILYGIIFGIFACCSFFALKPWAEEIFYHDETKVTIPVEDGDTAQDDDSQDDADDSQLSTETAAEHYEEMLDSMYSIAEKAEKSVVIVQATEKGDWTTETMNLRQSSGVIVGENSREILVLTDALICKEATHWKVTFNGKEESDAALKKQDKNRNIAVFSIDKKNVSDATQKGIEVATFGNSNTCKRGQVVIALGYIFGYDDGLSYGMISSKSQEAVFDDSQCQVLSTNISLAEGGTGILVNLKGEVLGLIRSDVLKDTGSRTANALAISDLKEVLEMMLNGESVPYLGAYGNAVTEEISEQQNIPIGVYITNVQSDSPAMDAGIQHGDIIQEIKGMTVTGTASYTKAIEKCTVGETIKVCGQRRGSNGYVEVTYNVTIGSKE</sequence>
<dbReference type="PROSITE" id="PS50106">
    <property type="entry name" value="PDZ"/>
    <property type="match status" value="1"/>
</dbReference>
<dbReference type="SUPFAM" id="SSF50156">
    <property type="entry name" value="PDZ domain-like"/>
    <property type="match status" value="1"/>
</dbReference>
<dbReference type="GO" id="GO:0008233">
    <property type="term" value="F:peptidase activity"/>
    <property type="evidence" value="ECO:0007669"/>
    <property type="project" value="UniProtKB-KW"/>
</dbReference>
<feature type="region of interest" description="Disordered" evidence="4">
    <location>
        <begin position="1"/>
        <end position="30"/>
    </location>
</feature>
<keyword evidence="5" id="KW-1133">Transmembrane helix</keyword>
<comment type="similarity">
    <text evidence="1">Belongs to the peptidase S1C family.</text>
</comment>
<comment type="caution">
    <text evidence="7">The sequence shown here is derived from an EMBL/GenBank/DDBJ whole genome shotgun (WGS) entry which is preliminary data.</text>
</comment>
<dbReference type="SMART" id="SM00228">
    <property type="entry name" value="PDZ"/>
    <property type="match status" value="1"/>
</dbReference>
<dbReference type="Pfam" id="PF13365">
    <property type="entry name" value="Trypsin_2"/>
    <property type="match status" value="1"/>
</dbReference>
<feature type="transmembrane region" description="Helical" evidence="5">
    <location>
        <begin position="53"/>
        <end position="74"/>
    </location>
</feature>
<dbReference type="Gene3D" id="2.40.10.120">
    <property type="match status" value="1"/>
</dbReference>
<dbReference type="InterPro" id="IPR036034">
    <property type="entry name" value="PDZ_sf"/>
</dbReference>
<evidence type="ECO:0000256" key="5">
    <source>
        <dbReference type="SAM" id="Phobius"/>
    </source>
</evidence>
<dbReference type="RefSeq" id="WP_186864319.1">
    <property type="nucleotide sequence ID" value="NZ_JACOPE010000001.1"/>
</dbReference>
<feature type="compositionally biased region" description="Basic and acidic residues" evidence="4">
    <location>
        <begin position="1"/>
        <end position="29"/>
    </location>
</feature>
<dbReference type="InterPro" id="IPR001940">
    <property type="entry name" value="Peptidase_S1C"/>
</dbReference>